<evidence type="ECO:0000256" key="5">
    <source>
        <dbReference type="ARBA" id="ARBA00022792"/>
    </source>
</evidence>
<dbReference type="AlphaFoldDB" id="A0A6P6YDG4"/>
<name>A0A6P6YDG4_DERPT</name>
<organism evidence="10 11">
    <name type="scientific">Dermatophagoides pteronyssinus</name>
    <name type="common">European house dust mite</name>
    <dbReference type="NCBI Taxonomy" id="6956"/>
    <lineage>
        <taxon>Eukaryota</taxon>
        <taxon>Metazoa</taxon>
        <taxon>Ecdysozoa</taxon>
        <taxon>Arthropoda</taxon>
        <taxon>Chelicerata</taxon>
        <taxon>Arachnida</taxon>
        <taxon>Acari</taxon>
        <taxon>Acariformes</taxon>
        <taxon>Sarcoptiformes</taxon>
        <taxon>Astigmata</taxon>
        <taxon>Psoroptidia</taxon>
        <taxon>Analgoidea</taxon>
        <taxon>Pyroglyphidae</taxon>
        <taxon>Dermatophagoidinae</taxon>
        <taxon>Dermatophagoides</taxon>
    </lineage>
</organism>
<sequence length="229" mass="26050">MNKIIRLTCQPPVLFRRYQSILSASTTTTFHSTSINNNNASLSRKNQLMKKNRMPADDLGEWIPIYKFPYIVPCRIFARAKLHMTIMMTTILPASYFINAASYESNDLAMIGGISTFSLILIYGFGQIFRRLIGSIYISADKNKNLVRISHLTFFGNRAERILSMDNLLKLSDCNTNLNDFILNVSQLTDDVDHPDDLKSKQSSALYICLKFGGILDLEKFQNIFGNIQ</sequence>
<dbReference type="FunCoup" id="A0A6P6YDG4">
    <property type="interactions" value="1435"/>
</dbReference>
<dbReference type="OrthoDB" id="6147888at2759"/>
<dbReference type="Proteomes" id="UP000515146">
    <property type="component" value="Unplaced"/>
</dbReference>
<accession>A0A6P6YDG4</accession>
<evidence type="ECO:0000256" key="3">
    <source>
        <dbReference type="ARBA" id="ARBA00014604"/>
    </source>
</evidence>
<dbReference type="InterPro" id="IPR026571">
    <property type="entry name" value="Tmem186"/>
</dbReference>
<dbReference type="PANTHER" id="PTHR13603">
    <property type="entry name" value="TRANSMEMBRANE PROTEIN 186"/>
    <property type="match status" value="1"/>
</dbReference>
<evidence type="ECO:0000256" key="4">
    <source>
        <dbReference type="ARBA" id="ARBA00022692"/>
    </source>
</evidence>
<dbReference type="KEGG" id="dpte:113796839"/>
<evidence type="ECO:0000313" key="10">
    <source>
        <dbReference type="Proteomes" id="UP000515146"/>
    </source>
</evidence>
<comment type="similarity">
    <text evidence="2">Belongs to the TMEM186 family.</text>
</comment>
<comment type="subcellular location">
    <subcellularLocation>
        <location evidence="1">Mitochondrion inner membrane</location>
        <topology evidence="1">Multi-pass membrane protein</topology>
    </subcellularLocation>
</comment>
<feature type="transmembrane region" description="Helical" evidence="9">
    <location>
        <begin position="108"/>
        <end position="126"/>
    </location>
</feature>
<evidence type="ECO:0000256" key="6">
    <source>
        <dbReference type="ARBA" id="ARBA00022989"/>
    </source>
</evidence>
<keyword evidence="4 9" id="KW-0812">Transmembrane</keyword>
<keyword evidence="10" id="KW-1185">Reference proteome</keyword>
<proteinExistence type="inferred from homology"/>
<gene>
    <name evidence="11" type="primary">LOC113796839</name>
</gene>
<dbReference type="GO" id="GO:0005743">
    <property type="term" value="C:mitochondrial inner membrane"/>
    <property type="evidence" value="ECO:0007669"/>
    <property type="project" value="UniProtKB-SubCell"/>
</dbReference>
<reference evidence="11" key="1">
    <citation type="submission" date="2025-08" db="UniProtKB">
        <authorList>
            <consortium name="RefSeq"/>
        </authorList>
    </citation>
    <scope>IDENTIFICATION</scope>
    <source>
        <strain evidence="11">Airmid</strain>
    </source>
</reference>
<feature type="transmembrane region" description="Helical" evidence="9">
    <location>
        <begin position="82"/>
        <end position="102"/>
    </location>
</feature>
<keyword evidence="8 9" id="KW-0472">Membrane</keyword>
<dbReference type="OMA" id="MTIGDTG"/>
<dbReference type="RefSeq" id="XP_027202931.1">
    <property type="nucleotide sequence ID" value="XM_027347130.1"/>
</dbReference>
<evidence type="ECO:0000256" key="1">
    <source>
        <dbReference type="ARBA" id="ARBA00004448"/>
    </source>
</evidence>
<evidence type="ECO:0000256" key="8">
    <source>
        <dbReference type="ARBA" id="ARBA00023136"/>
    </source>
</evidence>
<evidence type="ECO:0000313" key="11">
    <source>
        <dbReference type="RefSeq" id="XP_027202931.1"/>
    </source>
</evidence>
<evidence type="ECO:0000256" key="9">
    <source>
        <dbReference type="SAM" id="Phobius"/>
    </source>
</evidence>
<keyword evidence="7" id="KW-0496">Mitochondrion</keyword>
<dbReference type="PANTHER" id="PTHR13603:SF1">
    <property type="entry name" value="TRANSMEMBRANE PROTEIN 186"/>
    <property type="match status" value="1"/>
</dbReference>
<dbReference type="InParanoid" id="A0A6P6YDG4"/>
<keyword evidence="6 9" id="KW-1133">Transmembrane helix</keyword>
<evidence type="ECO:0000256" key="7">
    <source>
        <dbReference type="ARBA" id="ARBA00023128"/>
    </source>
</evidence>
<protein>
    <recommendedName>
        <fullName evidence="3">Transmembrane protein 186</fullName>
    </recommendedName>
</protein>
<keyword evidence="5" id="KW-0999">Mitochondrion inner membrane</keyword>
<dbReference type="GeneID" id="113796839"/>
<evidence type="ECO:0000256" key="2">
    <source>
        <dbReference type="ARBA" id="ARBA00007020"/>
    </source>
</evidence>